<dbReference type="InterPro" id="IPR036942">
    <property type="entry name" value="Beta-barrel_TonB_sf"/>
</dbReference>
<protein>
    <recommendedName>
        <fullName evidence="9">TonB-dependent receptor-like beta-barrel domain-containing protein</fullName>
    </recommendedName>
</protein>
<dbReference type="EMBL" id="LN829119">
    <property type="protein sequence ID" value="CPR20633.1"/>
    <property type="molecule type" value="Genomic_DNA"/>
</dbReference>
<evidence type="ECO:0000313" key="7">
    <source>
        <dbReference type="EMBL" id="CPR20633.1"/>
    </source>
</evidence>
<evidence type="ECO:0008006" key="9">
    <source>
        <dbReference type="Google" id="ProtNLM"/>
    </source>
</evidence>
<keyword evidence="3" id="KW-1134">Transmembrane beta strand</keyword>
<dbReference type="Proteomes" id="UP000033187">
    <property type="component" value="Chromosome 1"/>
</dbReference>
<proteinExistence type="predicted"/>
<keyword evidence="4" id="KW-0812">Transmembrane</keyword>
<gene>
    <name evidence="7" type="ORF">YBN1229_v1_2697</name>
</gene>
<evidence type="ECO:0000256" key="2">
    <source>
        <dbReference type="ARBA" id="ARBA00022448"/>
    </source>
</evidence>
<organism evidence="7 8">
    <name type="scientific">Candidatus Filomicrobium marinum</name>
    <dbReference type="NCBI Taxonomy" id="1608628"/>
    <lineage>
        <taxon>Bacteria</taxon>
        <taxon>Pseudomonadati</taxon>
        <taxon>Pseudomonadota</taxon>
        <taxon>Alphaproteobacteria</taxon>
        <taxon>Hyphomicrobiales</taxon>
        <taxon>Hyphomicrobiaceae</taxon>
        <taxon>Filomicrobium</taxon>
    </lineage>
</organism>
<dbReference type="RefSeq" id="WP_046479061.1">
    <property type="nucleotide sequence ID" value="NZ_LN829118.1"/>
</dbReference>
<dbReference type="GO" id="GO:0044718">
    <property type="term" value="P:siderophore transmembrane transport"/>
    <property type="evidence" value="ECO:0007669"/>
    <property type="project" value="TreeGrafter"/>
</dbReference>
<evidence type="ECO:0000256" key="1">
    <source>
        <dbReference type="ARBA" id="ARBA00004571"/>
    </source>
</evidence>
<dbReference type="Gene3D" id="2.40.170.20">
    <property type="entry name" value="TonB-dependent receptor, beta-barrel domain"/>
    <property type="match status" value="1"/>
</dbReference>
<dbReference type="GO" id="GO:0015344">
    <property type="term" value="F:siderophore uptake transmembrane transporter activity"/>
    <property type="evidence" value="ECO:0007669"/>
    <property type="project" value="TreeGrafter"/>
</dbReference>
<keyword evidence="2" id="KW-0813">Transport</keyword>
<dbReference type="PANTHER" id="PTHR30069:SF42">
    <property type="entry name" value="FERRIC AEROBACTIN RECEPTOR"/>
    <property type="match status" value="1"/>
</dbReference>
<dbReference type="KEGG" id="fil:BN1229_v1_3226"/>
<evidence type="ECO:0000256" key="6">
    <source>
        <dbReference type="ARBA" id="ARBA00023237"/>
    </source>
</evidence>
<dbReference type="GO" id="GO:0009279">
    <property type="term" value="C:cell outer membrane"/>
    <property type="evidence" value="ECO:0007669"/>
    <property type="project" value="UniProtKB-SubCell"/>
</dbReference>
<keyword evidence="5" id="KW-0472">Membrane</keyword>
<sequence length="268" mass="29637">MAKFDPTYNFIVYYSGDINNPTSPYNQTVMTSQRGGVNATMETSLDALMPGALLFWGGDLIRESAGQELVDGREVQTPYELGIRGADTTWRSSLTGFISTSEKGVSFDPATNTITQQKEMIYGVEFAGEVAVTQNLSLGTVFTWREGRYDDDGDGGLDSHLLNNRIATPFRGTIYGDYRFENDWILHLEGEWWTGREEPINIAGDIYPIEPAFLVNASLAIPYEGGQFYLGATNLLDTDDENPTATSVRNLTVNGLGRTVTVGYRKTF</sequence>
<evidence type="ECO:0000313" key="8">
    <source>
        <dbReference type="Proteomes" id="UP000033187"/>
    </source>
</evidence>
<accession>A0A0D6JGX8</accession>
<evidence type="ECO:0000256" key="3">
    <source>
        <dbReference type="ARBA" id="ARBA00022452"/>
    </source>
</evidence>
<reference evidence="8" key="1">
    <citation type="submission" date="2015-02" db="EMBL/GenBank/DDBJ databases">
        <authorList>
            <person name="Chooi Y.-H."/>
        </authorList>
    </citation>
    <scope>NUCLEOTIDE SEQUENCE [LARGE SCALE GENOMIC DNA]</scope>
    <source>
        <strain evidence="8">strain Y</strain>
    </source>
</reference>
<name>A0A0D6JGX8_9HYPH</name>
<dbReference type="InterPro" id="IPR039426">
    <property type="entry name" value="TonB-dep_rcpt-like"/>
</dbReference>
<keyword evidence="6" id="KW-0998">Cell outer membrane</keyword>
<dbReference type="SUPFAM" id="SSF56935">
    <property type="entry name" value="Porins"/>
    <property type="match status" value="1"/>
</dbReference>
<comment type="subcellular location">
    <subcellularLocation>
        <location evidence="1">Cell outer membrane</location>
        <topology evidence="1">Multi-pass membrane protein</topology>
    </subcellularLocation>
</comment>
<dbReference type="OrthoDB" id="9760333at2"/>
<dbReference type="KEGG" id="fiy:BN1229_v1_2697"/>
<evidence type="ECO:0000256" key="4">
    <source>
        <dbReference type="ARBA" id="ARBA00022692"/>
    </source>
</evidence>
<dbReference type="AlphaFoldDB" id="A0A0D6JGX8"/>
<keyword evidence="8" id="KW-1185">Reference proteome</keyword>
<dbReference type="PANTHER" id="PTHR30069">
    <property type="entry name" value="TONB-DEPENDENT OUTER MEMBRANE RECEPTOR"/>
    <property type="match status" value="1"/>
</dbReference>
<evidence type="ECO:0000256" key="5">
    <source>
        <dbReference type="ARBA" id="ARBA00023136"/>
    </source>
</evidence>